<reference evidence="1 2" key="2">
    <citation type="journal article" date="2017" name="Nature">
        <title>The Apostasia genome and the evolution of orchids.</title>
        <authorList>
            <person name="Zhang G.Q."/>
            <person name="Liu K.W."/>
            <person name="Li Z."/>
            <person name="Lohaus R."/>
            <person name="Hsiao Y.Y."/>
            <person name="Niu S.C."/>
            <person name="Wang J.Y."/>
            <person name="Lin Y.C."/>
            <person name="Xu Q."/>
            <person name="Chen L.J."/>
            <person name="Yoshida K."/>
            <person name="Fujiwara S."/>
            <person name="Wang Z.W."/>
            <person name="Zhang Y.Q."/>
            <person name="Mitsuda N."/>
            <person name="Wang M."/>
            <person name="Liu G.H."/>
            <person name="Pecoraro L."/>
            <person name="Huang H.X."/>
            <person name="Xiao X.J."/>
            <person name="Lin M."/>
            <person name="Wu X.Y."/>
            <person name="Wu W.L."/>
            <person name="Chen Y.Y."/>
            <person name="Chang S.B."/>
            <person name="Sakamoto S."/>
            <person name="Ohme-Takagi M."/>
            <person name="Yagi M."/>
            <person name="Zeng S.J."/>
            <person name="Shen C.Y."/>
            <person name="Yeh C.M."/>
            <person name="Luo Y.B."/>
            <person name="Tsai W.C."/>
            <person name="Van de Peer Y."/>
            <person name="Liu Z.J."/>
        </authorList>
    </citation>
    <scope>NUCLEOTIDE SEQUENCE [LARGE SCALE GENOMIC DNA]</scope>
    <source>
        <tissue evidence="1">The whole plant</tissue>
    </source>
</reference>
<dbReference type="AlphaFoldDB" id="A0A2I0VDB9"/>
<reference evidence="1 2" key="1">
    <citation type="journal article" date="2016" name="Sci. Rep.">
        <title>The Dendrobium catenatum Lindl. genome sequence provides insights into polysaccharide synthase, floral development and adaptive evolution.</title>
        <authorList>
            <person name="Zhang G.Q."/>
            <person name="Xu Q."/>
            <person name="Bian C."/>
            <person name="Tsai W.C."/>
            <person name="Yeh C.M."/>
            <person name="Liu K.W."/>
            <person name="Yoshida K."/>
            <person name="Zhang L.S."/>
            <person name="Chang S.B."/>
            <person name="Chen F."/>
            <person name="Shi Y."/>
            <person name="Su Y.Y."/>
            <person name="Zhang Y.Q."/>
            <person name="Chen L.J."/>
            <person name="Yin Y."/>
            <person name="Lin M."/>
            <person name="Huang H."/>
            <person name="Deng H."/>
            <person name="Wang Z.W."/>
            <person name="Zhu S.L."/>
            <person name="Zhao X."/>
            <person name="Deng C."/>
            <person name="Niu S.C."/>
            <person name="Huang J."/>
            <person name="Wang M."/>
            <person name="Liu G.H."/>
            <person name="Yang H.J."/>
            <person name="Xiao X.J."/>
            <person name="Hsiao Y.Y."/>
            <person name="Wu W.L."/>
            <person name="Chen Y.Y."/>
            <person name="Mitsuda N."/>
            <person name="Ohme-Takagi M."/>
            <person name="Luo Y.B."/>
            <person name="Van de Peer Y."/>
            <person name="Liu Z.J."/>
        </authorList>
    </citation>
    <scope>NUCLEOTIDE SEQUENCE [LARGE SCALE GENOMIC DNA]</scope>
    <source>
        <tissue evidence="1">The whole plant</tissue>
    </source>
</reference>
<dbReference type="EMBL" id="KZ504694">
    <property type="protein sequence ID" value="PKU61412.1"/>
    <property type="molecule type" value="Genomic_DNA"/>
</dbReference>
<sequence>MGLVVSNVFKLEHTIKLLSWFGYLWVHPGLTSFCPINWEQVSQDERAYQPAKNRGLGIGEVLKPMMSITAYKDGIEQLSPFFCLWQCIFLRKHEHTLND</sequence>
<accession>A0A2I0VDB9</accession>
<name>A0A2I0VDB9_9ASPA</name>
<organism evidence="1 2">
    <name type="scientific">Dendrobium catenatum</name>
    <dbReference type="NCBI Taxonomy" id="906689"/>
    <lineage>
        <taxon>Eukaryota</taxon>
        <taxon>Viridiplantae</taxon>
        <taxon>Streptophyta</taxon>
        <taxon>Embryophyta</taxon>
        <taxon>Tracheophyta</taxon>
        <taxon>Spermatophyta</taxon>
        <taxon>Magnoliopsida</taxon>
        <taxon>Liliopsida</taxon>
        <taxon>Asparagales</taxon>
        <taxon>Orchidaceae</taxon>
        <taxon>Epidendroideae</taxon>
        <taxon>Malaxideae</taxon>
        <taxon>Dendrobiinae</taxon>
        <taxon>Dendrobium</taxon>
    </lineage>
</organism>
<evidence type="ECO:0000313" key="2">
    <source>
        <dbReference type="Proteomes" id="UP000233837"/>
    </source>
</evidence>
<dbReference type="Proteomes" id="UP000233837">
    <property type="component" value="Unassembled WGS sequence"/>
</dbReference>
<evidence type="ECO:0000313" key="1">
    <source>
        <dbReference type="EMBL" id="PKU61412.1"/>
    </source>
</evidence>
<gene>
    <name evidence="1" type="ORF">MA16_Dca028188</name>
</gene>
<keyword evidence="2" id="KW-1185">Reference proteome</keyword>
<proteinExistence type="predicted"/>
<protein>
    <submittedName>
        <fullName evidence="1">Uncharacterized protein</fullName>
    </submittedName>
</protein>